<feature type="domain" description="SPOR" evidence="1">
    <location>
        <begin position="68"/>
        <end position="156"/>
    </location>
</feature>
<dbReference type="InterPro" id="IPR036680">
    <property type="entry name" value="SPOR-like_sf"/>
</dbReference>
<dbReference type="PANTHER" id="PTHR40446">
    <property type="entry name" value="N-ACETYLGLUCOSAMINE-1-PHOSPHODIESTER ALPHA-N-ACETYLGLUCOSAMINIDASE"/>
    <property type="match status" value="1"/>
</dbReference>
<gene>
    <name evidence="2" type="ORF">GA0061094_3767</name>
</gene>
<dbReference type="GO" id="GO:0042834">
    <property type="term" value="F:peptidoglycan binding"/>
    <property type="evidence" value="ECO:0007669"/>
    <property type="project" value="InterPro"/>
</dbReference>
<sequence length="521" mass="55955">MYGPIVKTAIVSALSLSAIFSFGIEEKETQATTSKETLSIGISNLPESRNTKQLAKGVTYTDISRGYSSKKDYYTVDVAFLETKEQADSLLKEVNEKGFNAMLHKVKNKHSKYTDVEVKDVGYVVRSGEFEKESNAKEHADQLKSSGYEKAKVTFSEYDGTTKTTGPWKVDVLEIDPEEFEGELTNVLANDSITGRETVSSMAARTQALAGMNGGYFVVGSTDGVPGDPAGISVVNGQLVSEAIGNRTSLLLSDNAAEIAETSTSSQLKTESGETAVIDGINRKPGLIRSCGGVGDIETIEPKHDVTCTDQEEIIEYNSYFGEVTPKGDGFEAVLNSKGEVVETFNQRGHKIPESGIVLSATGGQAEWLKNTVSKGETLTITKSITADGKQIQTPSSLDIIGGAPQLMDEGKIDIPAREEGFAWSKDFYYHFAQYRHPRSFAGIKENGNILLVTVEGRNPEESIGVNFFESAQILQSLGAVKGLNLDGGGSSAMVVGGTLVNKPSDTTGERPVSDGIFLLK</sequence>
<accession>A0A0V8HBU4</accession>
<protein>
    <submittedName>
        <fullName evidence="2">Sporulation related domain-containing protein</fullName>
    </submittedName>
</protein>
<dbReference type="InterPro" id="IPR007730">
    <property type="entry name" value="SPOR-like_dom"/>
</dbReference>
<proteinExistence type="predicted"/>
<dbReference type="SUPFAM" id="SSF110997">
    <property type="entry name" value="Sporulation related repeat"/>
    <property type="match status" value="1"/>
</dbReference>
<dbReference type="PANTHER" id="PTHR40446:SF2">
    <property type="entry name" value="N-ACETYLGLUCOSAMINE-1-PHOSPHODIESTER ALPHA-N-ACETYLGLUCOSAMINIDASE"/>
    <property type="match status" value="1"/>
</dbReference>
<name>A0A0V8HBU4_9BACI</name>
<dbReference type="Pfam" id="PF05036">
    <property type="entry name" value="SPOR"/>
    <property type="match status" value="1"/>
</dbReference>
<dbReference type="PROSITE" id="PS51724">
    <property type="entry name" value="SPOR"/>
    <property type="match status" value="1"/>
</dbReference>
<dbReference type="InterPro" id="IPR018711">
    <property type="entry name" value="NAGPA"/>
</dbReference>
<organism evidence="2 3">
    <name type="scientific">[Bacillus] enclensis</name>
    <dbReference type="NCBI Taxonomy" id="1402860"/>
    <lineage>
        <taxon>Bacteria</taxon>
        <taxon>Bacillati</taxon>
        <taxon>Bacillota</taxon>
        <taxon>Bacilli</taxon>
        <taxon>Bacillales</taxon>
        <taxon>Bacillaceae</taxon>
        <taxon>Rossellomorea</taxon>
    </lineage>
</organism>
<evidence type="ECO:0000259" key="1">
    <source>
        <dbReference type="PROSITE" id="PS51724"/>
    </source>
</evidence>
<dbReference type="Proteomes" id="UP000181997">
    <property type="component" value="Unassembled WGS sequence"/>
</dbReference>
<dbReference type="Pfam" id="PF09992">
    <property type="entry name" value="NAGPA"/>
    <property type="match status" value="1"/>
</dbReference>
<dbReference type="AlphaFoldDB" id="A0A0V8HBU4"/>
<dbReference type="RefSeq" id="WP_058299656.1">
    <property type="nucleotide sequence ID" value="NZ_FMAU01000005.1"/>
</dbReference>
<evidence type="ECO:0000313" key="3">
    <source>
        <dbReference type="Proteomes" id="UP000181997"/>
    </source>
</evidence>
<keyword evidence="3" id="KW-1185">Reference proteome</keyword>
<evidence type="ECO:0000313" key="2">
    <source>
        <dbReference type="EMBL" id="SCC29238.1"/>
    </source>
</evidence>
<reference evidence="3" key="1">
    <citation type="submission" date="2016-08" db="EMBL/GenBank/DDBJ databases">
        <authorList>
            <person name="Varghese N."/>
            <person name="Submissions Spin"/>
        </authorList>
    </citation>
    <scope>NUCLEOTIDE SEQUENCE [LARGE SCALE GENOMIC DNA]</scope>
    <source>
        <strain evidence="3">SGD-1123</strain>
    </source>
</reference>
<dbReference type="Gene3D" id="3.30.70.1070">
    <property type="entry name" value="Sporulation related repeat"/>
    <property type="match status" value="1"/>
</dbReference>
<dbReference type="EMBL" id="FMAU01000005">
    <property type="protein sequence ID" value="SCC29238.1"/>
    <property type="molecule type" value="Genomic_DNA"/>
</dbReference>